<dbReference type="InterPro" id="IPR044275">
    <property type="entry name" value="KRP"/>
</dbReference>
<keyword evidence="8" id="KW-1185">Reference proteome</keyword>
<evidence type="ECO:0000313" key="8">
    <source>
        <dbReference type="Proteomes" id="UP001152523"/>
    </source>
</evidence>
<comment type="similarity">
    <text evidence="2">Belongs to the CDI family. ICK/KRP subfamily.</text>
</comment>
<dbReference type="EMBL" id="CAMAPF010000033">
    <property type="protein sequence ID" value="CAH9079750.1"/>
    <property type="molecule type" value="Genomic_DNA"/>
</dbReference>
<evidence type="ECO:0000256" key="2">
    <source>
        <dbReference type="ARBA" id="ARBA00010274"/>
    </source>
</evidence>
<feature type="compositionally biased region" description="Basic and acidic residues" evidence="5">
    <location>
        <begin position="43"/>
        <end position="58"/>
    </location>
</feature>
<sequence>MQDEDFETDNSAYVLGSFSSREKIRTNELRGDAVAIMESSSAAKEKSSEANRRLREKVPAGNMPSAAEIEEFFASKEKYEQKRFQEKYNYDVVKDAPLEGRYQWVRLNNP</sequence>
<evidence type="ECO:0000259" key="6">
    <source>
        <dbReference type="Pfam" id="PF02234"/>
    </source>
</evidence>
<evidence type="ECO:0000256" key="4">
    <source>
        <dbReference type="ARBA" id="ARBA00023306"/>
    </source>
</evidence>
<gene>
    <name evidence="7" type="ORF">CEPIT_LOCUS7037</name>
</gene>
<dbReference type="Gene3D" id="4.10.365.10">
    <property type="entry name" value="p27"/>
    <property type="match status" value="1"/>
</dbReference>
<evidence type="ECO:0000256" key="3">
    <source>
        <dbReference type="ARBA" id="ARBA00023013"/>
    </source>
</evidence>
<dbReference type="PIRSF" id="PIRSF017811">
    <property type="entry name" value="CDK_inhib_pln"/>
    <property type="match status" value="1"/>
</dbReference>
<evidence type="ECO:0000256" key="5">
    <source>
        <dbReference type="SAM" id="MobiDB-lite"/>
    </source>
</evidence>
<keyword evidence="4" id="KW-0131">Cell cycle</keyword>
<comment type="subcellular location">
    <subcellularLocation>
        <location evidence="1">Nucleus</location>
        <location evidence="1">Nucleoplasm</location>
    </subcellularLocation>
</comment>
<dbReference type="InterPro" id="IPR003175">
    <property type="entry name" value="CDI_dom"/>
</dbReference>
<keyword evidence="3" id="KW-0649">Protein kinase inhibitor</keyword>
<evidence type="ECO:0000313" key="7">
    <source>
        <dbReference type="EMBL" id="CAH9079750.1"/>
    </source>
</evidence>
<dbReference type="GO" id="GO:0051726">
    <property type="term" value="P:regulation of cell cycle"/>
    <property type="evidence" value="ECO:0007669"/>
    <property type="project" value="InterPro"/>
</dbReference>
<feature type="domain" description="Cyclin-dependent kinase inhibitor" evidence="6">
    <location>
        <begin position="63"/>
        <end position="107"/>
    </location>
</feature>
<dbReference type="InterPro" id="IPR044898">
    <property type="entry name" value="CDI_dom_sf"/>
</dbReference>
<dbReference type="Pfam" id="PF02234">
    <property type="entry name" value="CDI"/>
    <property type="match status" value="1"/>
</dbReference>
<accession>A0AAV0CP17</accession>
<proteinExistence type="inferred from homology"/>
<dbReference type="Proteomes" id="UP001152523">
    <property type="component" value="Unassembled WGS sequence"/>
</dbReference>
<organism evidence="7 8">
    <name type="scientific">Cuscuta epithymum</name>
    <dbReference type="NCBI Taxonomy" id="186058"/>
    <lineage>
        <taxon>Eukaryota</taxon>
        <taxon>Viridiplantae</taxon>
        <taxon>Streptophyta</taxon>
        <taxon>Embryophyta</taxon>
        <taxon>Tracheophyta</taxon>
        <taxon>Spermatophyta</taxon>
        <taxon>Magnoliopsida</taxon>
        <taxon>eudicotyledons</taxon>
        <taxon>Gunneridae</taxon>
        <taxon>Pentapetalae</taxon>
        <taxon>asterids</taxon>
        <taxon>lamiids</taxon>
        <taxon>Solanales</taxon>
        <taxon>Convolvulaceae</taxon>
        <taxon>Cuscuteae</taxon>
        <taxon>Cuscuta</taxon>
        <taxon>Cuscuta subgen. Cuscuta</taxon>
    </lineage>
</organism>
<dbReference type="PANTHER" id="PTHR46776">
    <property type="entry name" value="CYCLIN-DEPENDENT KINASE INHIBITOR 4-RELATED"/>
    <property type="match status" value="1"/>
</dbReference>
<dbReference type="GO" id="GO:0004861">
    <property type="term" value="F:cyclin-dependent protein serine/threonine kinase inhibitor activity"/>
    <property type="evidence" value="ECO:0007669"/>
    <property type="project" value="InterPro"/>
</dbReference>
<evidence type="ECO:0000256" key="1">
    <source>
        <dbReference type="ARBA" id="ARBA00004642"/>
    </source>
</evidence>
<dbReference type="AlphaFoldDB" id="A0AAV0CP17"/>
<protein>
    <recommendedName>
        <fullName evidence="6">Cyclin-dependent kinase inhibitor domain-containing protein</fullName>
    </recommendedName>
</protein>
<reference evidence="7" key="1">
    <citation type="submission" date="2022-07" db="EMBL/GenBank/DDBJ databases">
        <authorList>
            <person name="Macas J."/>
            <person name="Novak P."/>
            <person name="Neumann P."/>
        </authorList>
    </citation>
    <scope>NUCLEOTIDE SEQUENCE</scope>
</reference>
<dbReference type="GO" id="GO:0005654">
    <property type="term" value="C:nucleoplasm"/>
    <property type="evidence" value="ECO:0007669"/>
    <property type="project" value="UniProtKB-SubCell"/>
</dbReference>
<comment type="caution">
    <text evidence="7">The sequence shown here is derived from an EMBL/GenBank/DDBJ whole genome shotgun (WGS) entry which is preliminary data.</text>
</comment>
<name>A0AAV0CP17_9ASTE</name>
<feature type="region of interest" description="Disordered" evidence="5">
    <location>
        <begin position="39"/>
        <end position="61"/>
    </location>
</feature>